<feature type="signal peptide" evidence="4">
    <location>
        <begin position="1"/>
        <end position="26"/>
    </location>
</feature>
<dbReference type="SUPFAM" id="SSF53850">
    <property type="entry name" value="Periplasmic binding protein-like II"/>
    <property type="match status" value="1"/>
</dbReference>
<dbReference type="PANTHER" id="PTHR30290">
    <property type="entry name" value="PERIPLASMIC BINDING COMPONENT OF ABC TRANSPORTER"/>
    <property type="match status" value="1"/>
</dbReference>
<protein>
    <submittedName>
        <fullName evidence="6">Peptide/nickel transport system substrate-binding protein</fullName>
    </submittedName>
</protein>
<keyword evidence="3 4" id="KW-0732">Signal</keyword>
<reference evidence="6 7" key="1">
    <citation type="submission" date="2020-07" db="EMBL/GenBank/DDBJ databases">
        <title>Sequencing the genomes of 1000 actinobacteria strains.</title>
        <authorList>
            <person name="Klenk H.-P."/>
        </authorList>
    </citation>
    <scope>NUCLEOTIDE SEQUENCE [LARGE SCALE GENOMIC DNA]</scope>
    <source>
        <strain evidence="6 7">DSM 24662</strain>
    </source>
</reference>
<dbReference type="CDD" id="cd00995">
    <property type="entry name" value="PBP2_NikA_DppA_OppA_like"/>
    <property type="match status" value="1"/>
</dbReference>
<dbReference type="PANTHER" id="PTHR30290:SF9">
    <property type="entry name" value="OLIGOPEPTIDE-BINDING PROTEIN APPA"/>
    <property type="match status" value="1"/>
</dbReference>
<comment type="caution">
    <text evidence="6">The sequence shown here is derived from an EMBL/GenBank/DDBJ whole genome shotgun (WGS) entry which is preliminary data.</text>
</comment>
<dbReference type="GO" id="GO:1904680">
    <property type="term" value="F:peptide transmembrane transporter activity"/>
    <property type="evidence" value="ECO:0007669"/>
    <property type="project" value="TreeGrafter"/>
</dbReference>
<dbReference type="InterPro" id="IPR030678">
    <property type="entry name" value="Peptide/Ni-bd"/>
</dbReference>
<organism evidence="6 7">
    <name type="scientific">Microbacterium immunditiarum</name>
    <dbReference type="NCBI Taxonomy" id="337480"/>
    <lineage>
        <taxon>Bacteria</taxon>
        <taxon>Bacillati</taxon>
        <taxon>Actinomycetota</taxon>
        <taxon>Actinomycetes</taxon>
        <taxon>Micrococcales</taxon>
        <taxon>Microbacteriaceae</taxon>
        <taxon>Microbacterium</taxon>
    </lineage>
</organism>
<dbReference type="PIRSF" id="PIRSF002741">
    <property type="entry name" value="MppA"/>
    <property type="match status" value="1"/>
</dbReference>
<sequence>MKRKHGGLAVFTAIVGAVLLATGCTAPGSSAPSDDQRSADIDQIENPHMPFGDPPGEGGTPVKGGELTVGMFADINSFDTIAKLNIPAMAIYDQLMRYDENGEAVPYLASSMETSDAGKTWVMGLRPDVRFHDGTPLDADAVIYNIQRIIDLPEAAAHLYASDIETLTAEDELTVQFVLKEPNASFSAFFAENPSIASLGVVGSPAAIEQWGADYTNHPVGAGPYKFVSWARGDKAVLERNDDYWQEGLPHLDTITFVPRVDADTRAISLENGEVDLIESNGVNDFLRLVDNPEHKYYLGGEGGTYLPFNHDKAPFDDIRMRQAAVMAIDYDQMSEVLFDGQMERSETPIGKGSAYYSEKAAEAFPDTDQEAAKKLVEEYVADGGDPSFTLEGGNSASAVKTQQFLQAQWEAVGMNVELKQHDLATLIKEIREVNFNISSKGFHGSSQPYPLLEELFETGAYSNLNRYSSPKMDELLEQARSATSEEERIRLYNEVQVLANEDVVNLWYAPGFLGLISKTYVHGVVRGSSGPTYFAEIWVE</sequence>
<evidence type="ECO:0000256" key="1">
    <source>
        <dbReference type="ARBA" id="ARBA00005695"/>
    </source>
</evidence>
<dbReference type="AlphaFoldDB" id="A0A7Y9GM19"/>
<dbReference type="GO" id="GO:0042597">
    <property type="term" value="C:periplasmic space"/>
    <property type="evidence" value="ECO:0007669"/>
    <property type="project" value="UniProtKB-ARBA"/>
</dbReference>
<dbReference type="Gene3D" id="3.40.190.10">
    <property type="entry name" value="Periplasmic binding protein-like II"/>
    <property type="match status" value="1"/>
</dbReference>
<evidence type="ECO:0000313" key="6">
    <source>
        <dbReference type="EMBL" id="NYE18961.1"/>
    </source>
</evidence>
<dbReference type="EMBL" id="JACCBV010000001">
    <property type="protein sequence ID" value="NYE18961.1"/>
    <property type="molecule type" value="Genomic_DNA"/>
</dbReference>
<keyword evidence="7" id="KW-1185">Reference proteome</keyword>
<evidence type="ECO:0000256" key="4">
    <source>
        <dbReference type="SAM" id="SignalP"/>
    </source>
</evidence>
<dbReference type="GO" id="GO:0015833">
    <property type="term" value="P:peptide transport"/>
    <property type="evidence" value="ECO:0007669"/>
    <property type="project" value="TreeGrafter"/>
</dbReference>
<dbReference type="Pfam" id="PF00496">
    <property type="entry name" value="SBP_bac_5"/>
    <property type="match status" value="1"/>
</dbReference>
<name>A0A7Y9GM19_9MICO</name>
<proteinExistence type="inferred from homology"/>
<dbReference type="RefSeq" id="WP_179487981.1">
    <property type="nucleotide sequence ID" value="NZ_JACCBV010000001.1"/>
</dbReference>
<evidence type="ECO:0000256" key="2">
    <source>
        <dbReference type="ARBA" id="ARBA00022448"/>
    </source>
</evidence>
<dbReference type="Gene3D" id="3.10.105.10">
    <property type="entry name" value="Dipeptide-binding Protein, Domain 3"/>
    <property type="match status" value="1"/>
</dbReference>
<comment type="similarity">
    <text evidence="1">Belongs to the bacterial solute-binding protein 5 family.</text>
</comment>
<dbReference type="InterPro" id="IPR039424">
    <property type="entry name" value="SBP_5"/>
</dbReference>
<evidence type="ECO:0000256" key="3">
    <source>
        <dbReference type="ARBA" id="ARBA00022729"/>
    </source>
</evidence>
<dbReference type="PROSITE" id="PS51257">
    <property type="entry name" value="PROKAR_LIPOPROTEIN"/>
    <property type="match status" value="1"/>
</dbReference>
<keyword evidence="2" id="KW-0813">Transport</keyword>
<accession>A0A7Y9GM19</accession>
<evidence type="ECO:0000313" key="7">
    <source>
        <dbReference type="Proteomes" id="UP000576969"/>
    </source>
</evidence>
<dbReference type="GO" id="GO:0043190">
    <property type="term" value="C:ATP-binding cassette (ABC) transporter complex"/>
    <property type="evidence" value="ECO:0007669"/>
    <property type="project" value="InterPro"/>
</dbReference>
<dbReference type="InterPro" id="IPR000914">
    <property type="entry name" value="SBP_5_dom"/>
</dbReference>
<dbReference type="Proteomes" id="UP000576969">
    <property type="component" value="Unassembled WGS sequence"/>
</dbReference>
<evidence type="ECO:0000259" key="5">
    <source>
        <dbReference type="Pfam" id="PF00496"/>
    </source>
</evidence>
<gene>
    <name evidence="6" type="ORF">BJ991_000989</name>
</gene>
<feature type="domain" description="Solute-binding protein family 5" evidence="5">
    <location>
        <begin position="104"/>
        <end position="460"/>
    </location>
</feature>
<feature type="chain" id="PRO_5038426988" evidence="4">
    <location>
        <begin position="27"/>
        <end position="541"/>
    </location>
</feature>